<proteinExistence type="predicted"/>
<accession>A0A512SXN4</accession>
<protein>
    <submittedName>
        <fullName evidence="2">Uncharacterized protein</fullName>
    </submittedName>
</protein>
<gene>
    <name evidence="2" type="ORF">KLO01_07210</name>
</gene>
<feature type="transmembrane region" description="Helical" evidence="1">
    <location>
        <begin position="63"/>
        <end position="82"/>
    </location>
</feature>
<keyword evidence="1" id="KW-1133">Transmembrane helix</keyword>
<dbReference type="EMBL" id="BKBA01000003">
    <property type="protein sequence ID" value="GEQ12674.1"/>
    <property type="molecule type" value="Genomic_DNA"/>
</dbReference>
<organism evidence="2 3">
    <name type="scientific">Knoellia locipacati</name>
    <dbReference type="NCBI Taxonomy" id="882824"/>
    <lineage>
        <taxon>Bacteria</taxon>
        <taxon>Bacillati</taxon>
        <taxon>Actinomycetota</taxon>
        <taxon>Actinomycetes</taxon>
        <taxon>Micrococcales</taxon>
        <taxon>Intrasporangiaceae</taxon>
        <taxon>Knoellia</taxon>
    </lineage>
</organism>
<dbReference type="RefSeq" id="WP_147062166.1">
    <property type="nucleotide sequence ID" value="NZ_BAABDN010000001.1"/>
</dbReference>
<comment type="caution">
    <text evidence="2">The sequence shown here is derived from an EMBL/GenBank/DDBJ whole genome shotgun (WGS) entry which is preliminary data.</text>
</comment>
<dbReference type="Proteomes" id="UP000321793">
    <property type="component" value="Unassembled WGS sequence"/>
</dbReference>
<evidence type="ECO:0000313" key="2">
    <source>
        <dbReference type="EMBL" id="GEQ12674.1"/>
    </source>
</evidence>
<feature type="transmembrane region" description="Helical" evidence="1">
    <location>
        <begin position="88"/>
        <end position="110"/>
    </location>
</feature>
<reference evidence="2 3" key="1">
    <citation type="submission" date="2019-07" db="EMBL/GenBank/DDBJ databases">
        <title>Whole genome shotgun sequence of Knoellia locipacati NBRC 109775.</title>
        <authorList>
            <person name="Hosoyama A."/>
            <person name="Uohara A."/>
            <person name="Ohji S."/>
            <person name="Ichikawa N."/>
        </authorList>
    </citation>
    <scope>NUCLEOTIDE SEQUENCE [LARGE SCALE GENOMIC DNA]</scope>
    <source>
        <strain evidence="2 3">NBRC 109775</strain>
    </source>
</reference>
<evidence type="ECO:0000256" key="1">
    <source>
        <dbReference type="SAM" id="Phobius"/>
    </source>
</evidence>
<sequence>MACHITRCSVGAAACTAALGLLLLGLAHQGSNPAVAVTGAIGALAAAYSVVGLLRGQRFEARLTAVILAAVSGVLALVEMVLGPPGSSAAGVSPRGLLVVVASLATLVLLDRAAHHRGARAFSTRIYAQ</sequence>
<feature type="transmembrane region" description="Helical" evidence="1">
    <location>
        <begin position="37"/>
        <end position="56"/>
    </location>
</feature>
<keyword evidence="1" id="KW-0812">Transmembrane</keyword>
<dbReference type="AlphaFoldDB" id="A0A512SXN4"/>
<name>A0A512SXN4_9MICO</name>
<keyword evidence="1" id="KW-0472">Membrane</keyword>
<evidence type="ECO:0000313" key="3">
    <source>
        <dbReference type="Proteomes" id="UP000321793"/>
    </source>
</evidence>
<keyword evidence="3" id="KW-1185">Reference proteome</keyword>